<keyword evidence="5" id="KW-1185">Reference proteome</keyword>
<evidence type="ECO:0000259" key="3">
    <source>
        <dbReference type="PROSITE" id="PS50977"/>
    </source>
</evidence>
<evidence type="ECO:0000313" key="5">
    <source>
        <dbReference type="Proteomes" id="UP001214441"/>
    </source>
</evidence>
<protein>
    <submittedName>
        <fullName evidence="4">TetR family transcriptional regulator</fullName>
    </submittedName>
</protein>
<dbReference type="PANTHER" id="PTHR30328">
    <property type="entry name" value="TRANSCRIPTIONAL REPRESSOR"/>
    <property type="match status" value="1"/>
</dbReference>
<dbReference type="InterPro" id="IPR036271">
    <property type="entry name" value="Tet_transcr_reg_TetR-rel_C_sf"/>
</dbReference>
<dbReference type="EMBL" id="JANCPR020000005">
    <property type="protein sequence ID" value="MDJ1131684.1"/>
    <property type="molecule type" value="Genomic_DNA"/>
</dbReference>
<dbReference type="InterPro" id="IPR009057">
    <property type="entry name" value="Homeodomain-like_sf"/>
</dbReference>
<dbReference type="Pfam" id="PF00440">
    <property type="entry name" value="TetR_N"/>
    <property type="match status" value="1"/>
</dbReference>
<dbReference type="InterPro" id="IPR041467">
    <property type="entry name" value="Sco4008_C"/>
</dbReference>
<dbReference type="InterPro" id="IPR001647">
    <property type="entry name" value="HTH_TetR"/>
</dbReference>
<dbReference type="InterPro" id="IPR050109">
    <property type="entry name" value="HTH-type_TetR-like_transc_reg"/>
</dbReference>
<reference evidence="4 5" key="1">
    <citation type="submission" date="2023-05" db="EMBL/GenBank/DDBJ databases">
        <title>Streptantibioticus silvisoli sp. nov., acidotolerant actinomycetes 1 from pine litter.</title>
        <authorList>
            <person name="Swiecimska M."/>
            <person name="Golinska P."/>
            <person name="Sangal V."/>
            <person name="Wachnowicz B."/>
            <person name="Goodfellow M."/>
        </authorList>
    </citation>
    <scope>NUCLEOTIDE SEQUENCE [LARGE SCALE GENOMIC DNA]</scope>
    <source>
        <strain evidence="4 5">DSM 42109</strain>
    </source>
</reference>
<dbReference type="Gene3D" id="1.10.357.10">
    <property type="entry name" value="Tetracycline Repressor, domain 2"/>
    <property type="match status" value="1"/>
</dbReference>
<dbReference type="SUPFAM" id="SSF48498">
    <property type="entry name" value="Tetracyclin repressor-like, C-terminal domain"/>
    <property type="match status" value="1"/>
</dbReference>
<organism evidence="4 5">
    <name type="scientific">Streptomyces iconiensis</name>
    <dbReference type="NCBI Taxonomy" id="1384038"/>
    <lineage>
        <taxon>Bacteria</taxon>
        <taxon>Bacillati</taxon>
        <taxon>Actinomycetota</taxon>
        <taxon>Actinomycetes</taxon>
        <taxon>Kitasatosporales</taxon>
        <taxon>Streptomycetaceae</taxon>
        <taxon>Streptomyces</taxon>
    </lineage>
</organism>
<evidence type="ECO:0000256" key="1">
    <source>
        <dbReference type="ARBA" id="ARBA00023125"/>
    </source>
</evidence>
<evidence type="ECO:0000256" key="2">
    <source>
        <dbReference type="PROSITE-ProRule" id="PRU00335"/>
    </source>
</evidence>
<keyword evidence="1 2" id="KW-0238">DNA-binding</keyword>
<accession>A0ABT6ZRL4</accession>
<name>A0ABT6ZRL4_9ACTN</name>
<dbReference type="RefSeq" id="WP_274042862.1">
    <property type="nucleotide sequence ID" value="NZ_JANCPR020000005.1"/>
</dbReference>
<feature type="domain" description="HTH tetR-type" evidence="3">
    <location>
        <begin position="16"/>
        <end position="76"/>
    </location>
</feature>
<dbReference type="SUPFAM" id="SSF46689">
    <property type="entry name" value="Homeodomain-like"/>
    <property type="match status" value="1"/>
</dbReference>
<dbReference type="PROSITE" id="PS50977">
    <property type="entry name" value="HTH_TETR_2"/>
    <property type="match status" value="1"/>
</dbReference>
<dbReference type="PANTHER" id="PTHR30328:SF54">
    <property type="entry name" value="HTH-TYPE TRANSCRIPTIONAL REPRESSOR SCO4008"/>
    <property type="match status" value="1"/>
</dbReference>
<evidence type="ECO:0000313" key="4">
    <source>
        <dbReference type="EMBL" id="MDJ1131684.1"/>
    </source>
</evidence>
<proteinExistence type="predicted"/>
<sequence>MSPRSTPPARSTRKSDATRSRLLDAATADFAAHGIAGARVDRIATAAGINKAQLYAYFGDKLSLFGAVYRLHAYAVVDSVPFTADDLPGYAVGLYDASVERPELIRLTAWARLEGVMTDDLVGGDSSVDAKLRAIAEAQRSGTVSAAMEPRDVLTLVLAMALAWSPAGPSATATTSDAPSSDHVRRKRALREAVSGAFALSSRVS</sequence>
<dbReference type="PRINTS" id="PR00455">
    <property type="entry name" value="HTHTETR"/>
</dbReference>
<dbReference type="Proteomes" id="UP001214441">
    <property type="component" value="Unassembled WGS sequence"/>
</dbReference>
<comment type="caution">
    <text evidence="4">The sequence shown here is derived from an EMBL/GenBank/DDBJ whole genome shotgun (WGS) entry which is preliminary data.</text>
</comment>
<gene>
    <name evidence="4" type="ORF">NMN56_006875</name>
</gene>
<feature type="DNA-binding region" description="H-T-H motif" evidence="2">
    <location>
        <begin position="39"/>
        <end position="58"/>
    </location>
</feature>
<dbReference type="Pfam" id="PF17926">
    <property type="entry name" value="TetR_C_21"/>
    <property type="match status" value="1"/>
</dbReference>